<feature type="transmembrane region" description="Helical" evidence="10">
    <location>
        <begin position="167"/>
        <end position="188"/>
    </location>
</feature>
<dbReference type="EC" id="2.7.13.3" evidence="3"/>
<evidence type="ECO:0000313" key="12">
    <source>
        <dbReference type="EMBL" id="MDQ0455470.1"/>
    </source>
</evidence>
<evidence type="ECO:0000256" key="9">
    <source>
        <dbReference type="ARBA" id="ARBA00023136"/>
    </source>
</evidence>
<comment type="caution">
    <text evidence="12">The sequence shown here is derived from an EMBL/GenBank/DDBJ whole genome shotgun (WGS) entry which is preliminary data.</text>
</comment>
<keyword evidence="4" id="KW-0597">Phosphoprotein</keyword>
<dbReference type="InterPro" id="IPR004358">
    <property type="entry name" value="Sig_transdc_His_kin-like_C"/>
</dbReference>
<dbReference type="PANTHER" id="PTHR45436">
    <property type="entry name" value="SENSOR HISTIDINE KINASE YKOH"/>
    <property type="match status" value="1"/>
</dbReference>
<dbReference type="PRINTS" id="PR00344">
    <property type="entry name" value="BCTRLSENSOR"/>
</dbReference>
<dbReference type="SMART" id="SM00387">
    <property type="entry name" value="HATPase_c"/>
    <property type="match status" value="1"/>
</dbReference>
<evidence type="ECO:0000256" key="8">
    <source>
        <dbReference type="ARBA" id="ARBA00022989"/>
    </source>
</evidence>
<dbReference type="InterPro" id="IPR005467">
    <property type="entry name" value="His_kinase_dom"/>
</dbReference>
<dbReference type="SUPFAM" id="SSF55874">
    <property type="entry name" value="ATPase domain of HSP90 chaperone/DNA topoisomerase II/histidine kinase"/>
    <property type="match status" value="1"/>
</dbReference>
<feature type="transmembrane region" description="Helical" evidence="10">
    <location>
        <begin position="12"/>
        <end position="36"/>
    </location>
</feature>
<evidence type="ECO:0000259" key="11">
    <source>
        <dbReference type="PROSITE" id="PS50109"/>
    </source>
</evidence>
<evidence type="ECO:0000256" key="4">
    <source>
        <dbReference type="ARBA" id="ARBA00022553"/>
    </source>
</evidence>
<evidence type="ECO:0000256" key="2">
    <source>
        <dbReference type="ARBA" id="ARBA00004370"/>
    </source>
</evidence>
<evidence type="ECO:0000313" key="13">
    <source>
        <dbReference type="Proteomes" id="UP001235269"/>
    </source>
</evidence>
<dbReference type="Gene3D" id="1.10.287.130">
    <property type="match status" value="1"/>
</dbReference>
<dbReference type="InterPro" id="IPR036097">
    <property type="entry name" value="HisK_dim/P_sf"/>
</dbReference>
<keyword evidence="7 12" id="KW-0418">Kinase</keyword>
<dbReference type="Pfam" id="PF02518">
    <property type="entry name" value="HATPase_c"/>
    <property type="match status" value="1"/>
</dbReference>
<dbReference type="GO" id="GO:0016301">
    <property type="term" value="F:kinase activity"/>
    <property type="evidence" value="ECO:0007669"/>
    <property type="project" value="UniProtKB-KW"/>
</dbReference>
<dbReference type="EMBL" id="JAUSWH010000004">
    <property type="protein sequence ID" value="MDQ0455470.1"/>
    <property type="molecule type" value="Genomic_DNA"/>
</dbReference>
<dbReference type="InterPro" id="IPR036890">
    <property type="entry name" value="HATPase_C_sf"/>
</dbReference>
<evidence type="ECO:0000256" key="7">
    <source>
        <dbReference type="ARBA" id="ARBA00022777"/>
    </source>
</evidence>
<keyword evidence="13" id="KW-1185">Reference proteome</keyword>
<evidence type="ECO:0000256" key="5">
    <source>
        <dbReference type="ARBA" id="ARBA00022679"/>
    </source>
</evidence>
<dbReference type="PROSITE" id="PS50109">
    <property type="entry name" value="HIS_KIN"/>
    <property type="match status" value="1"/>
</dbReference>
<sequence>MLSSLRLRLAAGSVVAIALALLVLWLATGFLFIDYVEQQYKTEMSRIADALAARLKVRDGKLELVSSPTDASFITPTSGRYWQINTADGRIFRSRSLWDVEIPDHVPAIRPVGFGRIEGPDGKGIIVQRTPMEVADQGKTYSVVIHTGFPEDELIAALEKHRNRSQVVMLAAAVLLLGSALFQTSVGLRPLSRLRDQVALVRGGNLSHLDEAVPSEVKPLVNEINLLLAEREAALEKARARASDLAHGLKTPLTVLSQLVPNLPASDRRTAFEQIDLIRQRADRQLQAARLGVEQMQTTDAEKLIRKLVGVLDPVAQSRGLTWAVTVDPDLKVEADAADLAEAIGNLLDNAVKWAAGEISVEATTREGMVAITISDDGPGVKNADRERVLRRGEHLGAEQAGSGLGLAISSDIVTAYGGTLILSEAAAGGLAVTMEIPERGGRRIPPHPV</sequence>
<dbReference type="RefSeq" id="WP_307157651.1">
    <property type="nucleotide sequence ID" value="NZ_JAUSWH010000004.1"/>
</dbReference>
<dbReference type="PANTHER" id="PTHR45436:SF5">
    <property type="entry name" value="SENSOR HISTIDINE KINASE TRCS"/>
    <property type="match status" value="1"/>
</dbReference>
<dbReference type="InterPro" id="IPR003594">
    <property type="entry name" value="HATPase_dom"/>
</dbReference>
<comment type="catalytic activity">
    <reaction evidence="1">
        <text>ATP + protein L-histidine = ADP + protein N-phospho-L-histidine.</text>
        <dbReference type="EC" id="2.7.13.3"/>
    </reaction>
</comment>
<dbReference type="SUPFAM" id="SSF47384">
    <property type="entry name" value="Homodimeric domain of signal transducing histidine kinase"/>
    <property type="match status" value="1"/>
</dbReference>
<evidence type="ECO:0000256" key="10">
    <source>
        <dbReference type="SAM" id="Phobius"/>
    </source>
</evidence>
<evidence type="ECO:0000256" key="6">
    <source>
        <dbReference type="ARBA" id="ARBA00022692"/>
    </source>
</evidence>
<comment type="subcellular location">
    <subcellularLocation>
        <location evidence="2">Membrane</location>
    </subcellularLocation>
</comment>
<name>A0ABU0IB88_9HYPH</name>
<evidence type="ECO:0000256" key="3">
    <source>
        <dbReference type="ARBA" id="ARBA00012438"/>
    </source>
</evidence>
<proteinExistence type="predicted"/>
<dbReference type="InterPro" id="IPR050428">
    <property type="entry name" value="TCS_sensor_his_kinase"/>
</dbReference>
<accession>A0ABU0IB88</accession>
<gene>
    <name evidence="12" type="ORF">QO005_001804</name>
</gene>
<dbReference type="Proteomes" id="UP001235269">
    <property type="component" value="Unassembled WGS sequence"/>
</dbReference>
<dbReference type="Gene3D" id="3.30.565.10">
    <property type="entry name" value="Histidine kinase-like ATPase, C-terminal domain"/>
    <property type="match status" value="1"/>
</dbReference>
<evidence type="ECO:0000256" key="1">
    <source>
        <dbReference type="ARBA" id="ARBA00000085"/>
    </source>
</evidence>
<protein>
    <recommendedName>
        <fullName evidence="3">histidine kinase</fullName>
        <ecNumber evidence="3">2.7.13.3</ecNumber>
    </recommendedName>
</protein>
<keyword evidence="9 10" id="KW-0472">Membrane</keyword>
<keyword evidence="5" id="KW-0808">Transferase</keyword>
<keyword evidence="8 10" id="KW-1133">Transmembrane helix</keyword>
<keyword evidence="6 10" id="KW-0812">Transmembrane</keyword>
<organism evidence="12 13">
    <name type="scientific">Rhizobium paknamense</name>
    <dbReference type="NCBI Taxonomy" id="1206817"/>
    <lineage>
        <taxon>Bacteria</taxon>
        <taxon>Pseudomonadati</taxon>
        <taxon>Pseudomonadota</taxon>
        <taxon>Alphaproteobacteria</taxon>
        <taxon>Hyphomicrobiales</taxon>
        <taxon>Rhizobiaceae</taxon>
        <taxon>Rhizobium/Agrobacterium group</taxon>
        <taxon>Rhizobium</taxon>
    </lineage>
</organism>
<reference evidence="12 13" key="1">
    <citation type="submission" date="2023-07" db="EMBL/GenBank/DDBJ databases">
        <title>Genomic Encyclopedia of Type Strains, Phase IV (KMG-IV): sequencing the most valuable type-strain genomes for metagenomic binning, comparative biology and taxonomic classification.</title>
        <authorList>
            <person name="Goeker M."/>
        </authorList>
    </citation>
    <scope>NUCLEOTIDE SEQUENCE [LARGE SCALE GENOMIC DNA]</scope>
    <source>
        <strain evidence="12 13">DSM 100301</strain>
    </source>
</reference>
<feature type="domain" description="Histidine kinase" evidence="11">
    <location>
        <begin position="244"/>
        <end position="441"/>
    </location>
</feature>